<evidence type="ECO:0000313" key="8">
    <source>
        <dbReference type="Proteomes" id="UP001349994"/>
    </source>
</evidence>
<organism evidence="7 8">
    <name type="scientific">Adlercreutzia wanghongyangiae</name>
    <dbReference type="NCBI Taxonomy" id="3111451"/>
    <lineage>
        <taxon>Bacteria</taxon>
        <taxon>Bacillati</taxon>
        <taxon>Actinomycetota</taxon>
        <taxon>Coriobacteriia</taxon>
        <taxon>Eggerthellales</taxon>
        <taxon>Eggerthellaceae</taxon>
        <taxon>Adlercreutzia</taxon>
    </lineage>
</organism>
<feature type="region of interest" description="Disordered" evidence="5">
    <location>
        <begin position="38"/>
        <end position="60"/>
    </location>
</feature>
<dbReference type="PANTHER" id="PTHR43400:SF7">
    <property type="entry name" value="FAD-DEPENDENT OXIDOREDUCTASE 2 FAD BINDING DOMAIN-CONTAINING PROTEIN"/>
    <property type="match status" value="1"/>
</dbReference>
<sequence>MNVSRRDLLKGSAVLGAGLAATAGLSVLPGCAPAAGSSDKAGDSALANSGAGNPNDHYQTGIDWLGTPPEISDDEVTATFDGDIIVCGGGNSGIQAALAAAEGGAKVHVLESSAEEFRRVKGRDVGHVNSQWLINQGFGPYDEGAIVNEFMLRCGGRNNAEIVKRYVYNSGETFDHMISLVSWPDERIKPVNRSSQEISPIDPSAMYVPQAAGALDGPVEYPVSQGGFKTWASTASAVGEISHMFGDESGIGENDYSRWDEIQQFSILKGQDLGAEWHYEQRARCLITDDSGAVVGVYAENADGTYTRYNAATGVILCTGDFGADVNMAWALLAEHSELAARAGKSPEDLRPESFCEGEGHKMACWLGAQIEPLPRPVMTYYWTGAPWGTVPYLWLNSEGKRFMNEAAVSNAWATGIRQPVGPTCTISDSKWFDVLKRGGIELGSPNAGRPDYVLEMKEDVDNVPVGDPNGARCRDSVECERAPHIVYKADTIEELLGFMGFSDEAIKEATASVERYNELCYQGHDADFDKDDKFMSPIDEPPYIGAFFENERWKGIGLVCLTGLITDSHLQVLDGDGKKIPGLWAAGNCLGGRYGTGYVTPIAGNSIGMAITHGRVAGKVATGQEVR</sequence>
<feature type="compositionally biased region" description="Low complexity" evidence="5">
    <location>
        <begin position="38"/>
        <end position="47"/>
    </location>
</feature>
<evidence type="ECO:0000313" key="7">
    <source>
        <dbReference type="EMBL" id="MEC4174930.1"/>
    </source>
</evidence>
<dbReference type="SUPFAM" id="SSF56425">
    <property type="entry name" value="Succinate dehydrogenase/fumarate reductase flavoprotein, catalytic domain"/>
    <property type="match status" value="1"/>
</dbReference>
<evidence type="ECO:0000256" key="2">
    <source>
        <dbReference type="ARBA" id="ARBA00022630"/>
    </source>
</evidence>
<dbReference type="Gene3D" id="3.50.50.60">
    <property type="entry name" value="FAD/NAD(P)-binding domain"/>
    <property type="match status" value="3"/>
</dbReference>
<keyword evidence="8" id="KW-1185">Reference proteome</keyword>
<dbReference type="NCBIfam" id="TIGR01409">
    <property type="entry name" value="TAT_signal_seq"/>
    <property type="match status" value="1"/>
</dbReference>
<dbReference type="InterPro" id="IPR006311">
    <property type="entry name" value="TAT_signal"/>
</dbReference>
<keyword evidence="3" id="KW-0274">FAD</keyword>
<evidence type="ECO:0000256" key="5">
    <source>
        <dbReference type="SAM" id="MobiDB-lite"/>
    </source>
</evidence>
<dbReference type="PROSITE" id="PS51318">
    <property type="entry name" value="TAT"/>
    <property type="match status" value="1"/>
</dbReference>
<dbReference type="SUPFAM" id="SSF51905">
    <property type="entry name" value="FAD/NAD(P)-binding domain"/>
    <property type="match status" value="1"/>
</dbReference>
<evidence type="ECO:0000256" key="3">
    <source>
        <dbReference type="ARBA" id="ARBA00022827"/>
    </source>
</evidence>
<protein>
    <submittedName>
        <fullName evidence="7">FAD-binding protein</fullName>
    </submittedName>
</protein>
<name>A0ABU6IER3_9ACTN</name>
<keyword evidence="4" id="KW-0560">Oxidoreductase</keyword>
<dbReference type="InterPro" id="IPR050315">
    <property type="entry name" value="FAD-oxidoreductase_2"/>
</dbReference>
<dbReference type="InterPro" id="IPR019546">
    <property type="entry name" value="TAT_signal_bac_arc"/>
</dbReference>
<keyword evidence="2" id="KW-0285">Flavoprotein</keyword>
<dbReference type="Pfam" id="PF10518">
    <property type="entry name" value="TAT_signal"/>
    <property type="match status" value="1"/>
</dbReference>
<dbReference type="Proteomes" id="UP001349994">
    <property type="component" value="Unassembled WGS sequence"/>
</dbReference>
<reference evidence="7 8" key="1">
    <citation type="submission" date="2024-01" db="EMBL/GenBank/DDBJ databases">
        <title>novel species in genus Adlercreutzia.</title>
        <authorList>
            <person name="Liu X."/>
        </authorList>
    </citation>
    <scope>NUCLEOTIDE SEQUENCE [LARGE SCALE GENOMIC DNA]</scope>
    <source>
        <strain evidence="7 8">R7</strain>
    </source>
</reference>
<gene>
    <name evidence="7" type="ORF">VIN30_00510</name>
</gene>
<proteinExistence type="predicted"/>
<feature type="domain" description="FAD-dependent oxidoreductase 2 FAD-binding" evidence="6">
    <location>
        <begin position="273"/>
        <end position="607"/>
    </location>
</feature>
<comment type="caution">
    <text evidence="7">The sequence shown here is derived from an EMBL/GenBank/DDBJ whole genome shotgun (WGS) entry which is preliminary data.</text>
</comment>
<dbReference type="PANTHER" id="PTHR43400">
    <property type="entry name" value="FUMARATE REDUCTASE"/>
    <property type="match status" value="1"/>
</dbReference>
<dbReference type="Gene3D" id="3.90.700.10">
    <property type="entry name" value="Succinate dehydrogenase/fumarate reductase flavoprotein, catalytic domain"/>
    <property type="match status" value="1"/>
</dbReference>
<dbReference type="InterPro" id="IPR027477">
    <property type="entry name" value="Succ_DH/fumarate_Rdtase_cat_sf"/>
</dbReference>
<dbReference type="InterPro" id="IPR003953">
    <property type="entry name" value="FAD-dep_OxRdtase_2_FAD-bd"/>
</dbReference>
<dbReference type="RefSeq" id="WP_338208404.1">
    <property type="nucleotide sequence ID" value="NZ_JAYMFF010000002.1"/>
</dbReference>
<dbReference type="Pfam" id="PF00890">
    <property type="entry name" value="FAD_binding_2"/>
    <property type="match status" value="2"/>
</dbReference>
<feature type="domain" description="FAD-dependent oxidoreductase 2 FAD-binding" evidence="6">
    <location>
        <begin position="83"/>
        <end position="113"/>
    </location>
</feature>
<comment type="cofactor">
    <cofactor evidence="1">
        <name>FAD</name>
        <dbReference type="ChEBI" id="CHEBI:57692"/>
    </cofactor>
</comment>
<accession>A0ABU6IER3</accession>
<evidence type="ECO:0000256" key="4">
    <source>
        <dbReference type="ARBA" id="ARBA00023002"/>
    </source>
</evidence>
<dbReference type="InterPro" id="IPR036188">
    <property type="entry name" value="FAD/NAD-bd_sf"/>
</dbReference>
<dbReference type="EMBL" id="JAYMFF010000002">
    <property type="protein sequence ID" value="MEC4174930.1"/>
    <property type="molecule type" value="Genomic_DNA"/>
</dbReference>
<evidence type="ECO:0000256" key="1">
    <source>
        <dbReference type="ARBA" id="ARBA00001974"/>
    </source>
</evidence>
<evidence type="ECO:0000259" key="6">
    <source>
        <dbReference type="Pfam" id="PF00890"/>
    </source>
</evidence>